<dbReference type="SUPFAM" id="SSF58014">
    <property type="entry name" value="Coiled-coil domain of nucleotide exchange factor GrpE"/>
    <property type="match status" value="1"/>
</dbReference>
<comment type="function">
    <text evidence="3">Participates actively in the response to hyperosmotic and heat shock by preventing the aggregation of stress-denatured proteins, in association with DnaK and GrpE. It is the nucleotide exchange factor for DnaK and may function as a thermosensor. Unfolded proteins bind initially to DnaJ; upon interaction with the DnaJ-bound protein, DnaK hydrolyzes its bound ATP, resulting in the formation of a stable complex. GrpE releases ADP from DnaK; ATP binding to DnaK triggers the release of the substrate protein, thus completing the reaction cycle. Several rounds of ATP-dependent interactions between DnaJ, DnaK and GrpE are required for fully efficient folding.</text>
</comment>
<dbReference type="HAMAP" id="MF_01151">
    <property type="entry name" value="GrpE"/>
    <property type="match status" value="1"/>
</dbReference>
<dbReference type="SUPFAM" id="SSF51064">
    <property type="entry name" value="Head domain of nucleotide exchange factor GrpE"/>
    <property type="match status" value="1"/>
</dbReference>
<sequence>MIEEELNEEISPTDEEKLAEVKSDIELEELEVEKADKLKDENANKLIRMQADFDNFRKRTIKEKEDIYKYALSDFAEKLLPVLDNMERALKSIEDANISDAYVDGVKMVANTLIDVLKTEGLEEVKADNTEFNPLLHHGVAVENLEEIEDNQVIEVYQKGYKFKDKIIRPAMVKICKK</sequence>
<organism evidence="5 6">
    <name type="scientific">Alkalibaculum sporogenes</name>
    <dbReference type="NCBI Taxonomy" id="2655001"/>
    <lineage>
        <taxon>Bacteria</taxon>
        <taxon>Bacillati</taxon>
        <taxon>Bacillota</taxon>
        <taxon>Clostridia</taxon>
        <taxon>Eubacteriales</taxon>
        <taxon>Eubacteriaceae</taxon>
        <taxon>Alkalibaculum</taxon>
    </lineage>
</organism>
<dbReference type="GO" id="GO:0051082">
    <property type="term" value="F:unfolded protein binding"/>
    <property type="evidence" value="ECO:0007669"/>
    <property type="project" value="TreeGrafter"/>
</dbReference>
<dbReference type="EMBL" id="WHNX01000003">
    <property type="protein sequence ID" value="MPW24636.1"/>
    <property type="molecule type" value="Genomic_DNA"/>
</dbReference>
<keyword evidence="3" id="KW-0963">Cytoplasm</keyword>
<dbReference type="PANTHER" id="PTHR21237">
    <property type="entry name" value="GRPE PROTEIN"/>
    <property type="match status" value="1"/>
</dbReference>
<dbReference type="GO" id="GO:0051087">
    <property type="term" value="F:protein-folding chaperone binding"/>
    <property type="evidence" value="ECO:0007669"/>
    <property type="project" value="InterPro"/>
</dbReference>
<keyword evidence="2 3" id="KW-0143">Chaperone</keyword>
<dbReference type="Proteomes" id="UP000440004">
    <property type="component" value="Unassembled WGS sequence"/>
</dbReference>
<dbReference type="InterPro" id="IPR000740">
    <property type="entry name" value="GrpE"/>
</dbReference>
<dbReference type="NCBIfam" id="NF010738">
    <property type="entry name" value="PRK14140.1"/>
    <property type="match status" value="1"/>
</dbReference>
<dbReference type="GO" id="GO:0042803">
    <property type="term" value="F:protein homodimerization activity"/>
    <property type="evidence" value="ECO:0007669"/>
    <property type="project" value="InterPro"/>
</dbReference>
<protein>
    <recommendedName>
        <fullName evidence="3">Protein GrpE</fullName>
    </recommendedName>
    <alternativeName>
        <fullName evidence="3">HSP-70 cofactor</fullName>
    </alternativeName>
</protein>
<dbReference type="PANTHER" id="PTHR21237:SF23">
    <property type="entry name" value="GRPE PROTEIN HOMOLOG, MITOCHONDRIAL"/>
    <property type="match status" value="1"/>
</dbReference>
<name>A0A6A7K5A7_9FIRM</name>
<dbReference type="PRINTS" id="PR00773">
    <property type="entry name" value="GRPEPROTEIN"/>
</dbReference>
<dbReference type="Gene3D" id="2.30.22.10">
    <property type="entry name" value="Head domain of nucleotide exchange factor GrpE"/>
    <property type="match status" value="1"/>
</dbReference>
<dbReference type="Pfam" id="PF01025">
    <property type="entry name" value="GrpE"/>
    <property type="match status" value="1"/>
</dbReference>
<dbReference type="GO" id="GO:0006457">
    <property type="term" value="P:protein folding"/>
    <property type="evidence" value="ECO:0007669"/>
    <property type="project" value="InterPro"/>
</dbReference>
<dbReference type="CDD" id="cd00446">
    <property type="entry name" value="GrpE"/>
    <property type="match status" value="1"/>
</dbReference>
<reference evidence="5 6" key="1">
    <citation type="submission" date="2019-10" db="EMBL/GenBank/DDBJ databases">
        <title>Alkalibaculum tamaniensis sp.nov., a new alkaliphilic acetogen, isolated on methoxylated aromatics from a mud volcano.</title>
        <authorList>
            <person name="Khomyakova M.A."/>
            <person name="Merkel A.Y."/>
            <person name="Bonch-Osmolovskaya E.A."/>
            <person name="Slobodkin A.I."/>
        </authorList>
    </citation>
    <scope>NUCLEOTIDE SEQUENCE [LARGE SCALE GENOMIC DNA]</scope>
    <source>
        <strain evidence="5 6">M08DMB</strain>
    </source>
</reference>
<dbReference type="Gene3D" id="3.90.20.20">
    <property type="match status" value="1"/>
</dbReference>
<dbReference type="GO" id="GO:0005737">
    <property type="term" value="C:cytoplasm"/>
    <property type="evidence" value="ECO:0007669"/>
    <property type="project" value="UniProtKB-SubCell"/>
</dbReference>
<gene>
    <name evidence="3 5" type="primary">grpE</name>
    <name evidence="5" type="ORF">GC105_02360</name>
</gene>
<evidence type="ECO:0000256" key="2">
    <source>
        <dbReference type="ARBA" id="ARBA00023186"/>
    </source>
</evidence>
<evidence type="ECO:0000256" key="4">
    <source>
        <dbReference type="RuleBase" id="RU004478"/>
    </source>
</evidence>
<dbReference type="AlphaFoldDB" id="A0A6A7K5A7"/>
<evidence type="ECO:0000256" key="1">
    <source>
        <dbReference type="ARBA" id="ARBA00009054"/>
    </source>
</evidence>
<dbReference type="GO" id="GO:0000774">
    <property type="term" value="F:adenyl-nucleotide exchange factor activity"/>
    <property type="evidence" value="ECO:0007669"/>
    <property type="project" value="InterPro"/>
</dbReference>
<comment type="caution">
    <text evidence="5">The sequence shown here is derived from an EMBL/GenBank/DDBJ whole genome shotgun (WGS) entry which is preliminary data.</text>
</comment>
<comment type="similarity">
    <text evidence="1 3 4">Belongs to the GrpE family.</text>
</comment>
<evidence type="ECO:0000313" key="6">
    <source>
        <dbReference type="Proteomes" id="UP000440004"/>
    </source>
</evidence>
<evidence type="ECO:0000256" key="3">
    <source>
        <dbReference type="HAMAP-Rule" id="MF_01151"/>
    </source>
</evidence>
<accession>A0A6A7K5A7</accession>
<dbReference type="InterPro" id="IPR009012">
    <property type="entry name" value="GrpE_head"/>
</dbReference>
<comment type="subcellular location">
    <subcellularLocation>
        <location evidence="3">Cytoplasm</location>
    </subcellularLocation>
</comment>
<proteinExistence type="inferred from homology"/>
<comment type="subunit">
    <text evidence="3">Homodimer.</text>
</comment>
<keyword evidence="6" id="KW-1185">Reference proteome</keyword>
<keyword evidence="3" id="KW-0346">Stress response</keyword>
<dbReference type="InterPro" id="IPR013805">
    <property type="entry name" value="GrpE_CC"/>
</dbReference>
<evidence type="ECO:0000313" key="5">
    <source>
        <dbReference type="EMBL" id="MPW24636.1"/>
    </source>
</evidence>